<dbReference type="InterPro" id="IPR045090">
    <property type="entry name" value="Pept_M3A_M3B"/>
</dbReference>
<dbReference type="PANTHER" id="PTHR11804">
    <property type="entry name" value="PROTEASE M3 THIMET OLIGOPEPTIDASE-RELATED"/>
    <property type="match status" value="1"/>
</dbReference>
<dbReference type="Pfam" id="PF01432">
    <property type="entry name" value="Peptidase_M3"/>
    <property type="match status" value="1"/>
</dbReference>
<protein>
    <recommendedName>
        <fullName evidence="8">oligopeptidase A</fullName>
        <ecNumber evidence="8">3.4.24.70</ecNumber>
    </recommendedName>
</protein>
<accession>A0ABT6U4S2</accession>
<organism evidence="12 13">
    <name type="scientific">Pseudoalteromonas shioyasakiensis</name>
    <dbReference type="NCBI Taxonomy" id="1190813"/>
    <lineage>
        <taxon>Bacteria</taxon>
        <taxon>Pseudomonadati</taxon>
        <taxon>Pseudomonadota</taxon>
        <taxon>Gammaproteobacteria</taxon>
        <taxon>Alteromonadales</taxon>
        <taxon>Pseudoalteromonadaceae</taxon>
        <taxon>Pseudoalteromonas</taxon>
    </lineage>
</organism>
<evidence type="ECO:0000256" key="7">
    <source>
        <dbReference type="ARBA" id="ARBA00024603"/>
    </source>
</evidence>
<dbReference type="InterPro" id="IPR001567">
    <property type="entry name" value="Pept_M3A_M3B_dom"/>
</dbReference>
<dbReference type="SUPFAM" id="SSF55486">
    <property type="entry name" value="Metalloproteases ('zincins'), catalytic domain"/>
    <property type="match status" value="1"/>
</dbReference>
<dbReference type="Pfam" id="PF19310">
    <property type="entry name" value="TOP_N"/>
    <property type="match status" value="1"/>
</dbReference>
<dbReference type="EC" id="3.4.24.70" evidence="8"/>
<comment type="similarity">
    <text evidence="1 9">Belongs to the peptidase M3 family.</text>
</comment>
<dbReference type="RefSeq" id="WP_175083237.1">
    <property type="nucleotide sequence ID" value="NZ_JAKUMG010000016.1"/>
</dbReference>
<evidence type="ECO:0000259" key="10">
    <source>
        <dbReference type="Pfam" id="PF01432"/>
    </source>
</evidence>
<comment type="catalytic activity">
    <reaction evidence="7">
        <text>Hydrolysis of oligopeptides, with broad specificity. Gly or Ala commonly occur as P1 or P1' residues, but more distant residues are also important, as is shown by the fact that Z-Gly-Pro-Gly-|-Gly-Pro-Ala is cleaved, but not Z-(Gly)(5).</text>
        <dbReference type="EC" id="3.4.24.70"/>
    </reaction>
</comment>
<dbReference type="GO" id="GO:0004222">
    <property type="term" value="F:metalloendopeptidase activity"/>
    <property type="evidence" value="ECO:0007669"/>
    <property type="project" value="UniProtKB-EC"/>
</dbReference>
<dbReference type="InterPro" id="IPR024077">
    <property type="entry name" value="Neurolysin/TOP_dom2"/>
</dbReference>
<gene>
    <name evidence="12" type="primary">prlC</name>
    <name evidence="12" type="ORF">MKZ47_18985</name>
</gene>
<comment type="caution">
    <text evidence="12">The sequence shown here is derived from an EMBL/GenBank/DDBJ whole genome shotgun (WGS) entry which is preliminary data.</text>
</comment>
<keyword evidence="4 9" id="KW-0378">Hydrolase</keyword>
<evidence type="ECO:0000256" key="4">
    <source>
        <dbReference type="ARBA" id="ARBA00022801"/>
    </source>
</evidence>
<evidence type="ECO:0000256" key="2">
    <source>
        <dbReference type="ARBA" id="ARBA00022670"/>
    </source>
</evidence>
<evidence type="ECO:0000256" key="9">
    <source>
        <dbReference type="RuleBase" id="RU003435"/>
    </source>
</evidence>
<evidence type="ECO:0000259" key="11">
    <source>
        <dbReference type="Pfam" id="PF19310"/>
    </source>
</evidence>
<dbReference type="InterPro" id="IPR024079">
    <property type="entry name" value="MetalloPept_cat_dom_sf"/>
</dbReference>
<dbReference type="Gene3D" id="3.40.390.10">
    <property type="entry name" value="Collagenase (Catalytic Domain)"/>
    <property type="match status" value="1"/>
</dbReference>
<dbReference type="Proteomes" id="UP001156974">
    <property type="component" value="Unassembled WGS sequence"/>
</dbReference>
<evidence type="ECO:0000313" key="12">
    <source>
        <dbReference type="EMBL" id="MDI4671156.1"/>
    </source>
</evidence>
<name>A0ABT6U4S2_9GAMM</name>
<feature type="domain" description="Oligopeptidase A N-terminal" evidence="11">
    <location>
        <begin position="32"/>
        <end position="151"/>
    </location>
</feature>
<evidence type="ECO:0000256" key="1">
    <source>
        <dbReference type="ARBA" id="ARBA00006040"/>
    </source>
</evidence>
<evidence type="ECO:0000313" key="13">
    <source>
        <dbReference type="Proteomes" id="UP001156974"/>
    </source>
</evidence>
<comment type="cofactor">
    <cofactor evidence="9">
        <name>Zn(2+)</name>
        <dbReference type="ChEBI" id="CHEBI:29105"/>
    </cofactor>
    <text evidence="9">Binds 1 zinc ion.</text>
</comment>
<keyword evidence="2 9" id="KW-0645">Protease</keyword>
<dbReference type="InterPro" id="IPR034005">
    <property type="entry name" value="M3A_DCP"/>
</dbReference>
<evidence type="ECO:0000256" key="8">
    <source>
        <dbReference type="ARBA" id="ARBA00026100"/>
    </source>
</evidence>
<keyword evidence="5 9" id="KW-0862">Zinc</keyword>
<dbReference type="InterPro" id="IPR024080">
    <property type="entry name" value="Neurolysin/TOP_N"/>
</dbReference>
<sequence length="683" mass="76699">MTIAENNPLIGLEGLPPFSKIKPAHVVPALKAAIAECRTKIDEVLATKSYTWNDLVLPLEEADDKLSRLFSPVSHMNSVVNNDELREAYEQCLPLLSEYSTFVGQHQGLYDAYNALHNSDEFKTLTIAQQKTITNALRDFELSGIALKPEQQMRYGEISARLSELASKFGNNVMDATLAWQKHITDESELAGLPESALALGADTAKSKELDGWVFTLDFPSYLPIMTYADNRELREEFYTAFVTRASDQGPNAGEFDNSAIMSEELALRHELAELLGFNSYADMSLATKMAETPEQVFSFLEDLAAKSKPQAEQELAELTAYAKDKHGVTELAAWDYAYYGEKLKQEKYAISDEVLRPYFPANKVLSGLFTTVNRLFGISVKEVTEFDTYHPDVRFFEIYDSSNTLRGRFYLDLYARDRKRGGAWMDDCMGRKVRANGELQTPVAYLVCNFNKAVGDKPALFTHNEVTTLFHEFGHGIHHMLTQVDAAPVAGINGVAWDAVELPSQFLENWCYEEEALSFISGHYETDEPLPKELLDKLLAAKNFQSGMQMLRQLEFSLFDFTIHHTYKAGEPCNIQATLDDVRSKTAVVKAPAFNRFQHGFSHIFAGGYSAGYYSYKWAEVLSADAFSKFEEEGIFNPATGEAFLKNILEKGGSEEPMELFKKFRGREPQVDALLRHSGIAA</sequence>
<feature type="domain" description="Peptidase M3A/M3B catalytic" evidence="10">
    <location>
        <begin position="225"/>
        <end position="680"/>
    </location>
</feature>
<dbReference type="InterPro" id="IPR045666">
    <property type="entry name" value="OpdA_N"/>
</dbReference>
<evidence type="ECO:0000256" key="5">
    <source>
        <dbReference type="ARBA" id="ARBA00022833"/>
    </source>
</evidence>
<dbReference type="PANTHER" id="PTHR11804:SF84">
    <property type="entry name" value="SACCHAROLYSIN"/>
    <property type="match status" value="1"/>
</dbReference>
<dbReference type="NCBIfam" id="NF008159">
    <property type="entry name" value="PRK10911.1"/>
    <property type="match status" value="1"/>
</dbReference>
<evidence type="ECO:0000256" key="6">
    <source>
        <dbReference type="ARBA" id="ARBA00023049"/>
    </source>
</evidence>
<proteinExistence type="inferred from homology"/>
<dbReference type="EMBL" id="JAKUMG010000016">
    <property type="protein sequence ID" value="MDI4671156.1"/>
    <property type="molecule type" value="Genomic_DNA"/>
</dbReference>
<keyword evidence="6 9" id="KW-0482">Metalloprotease</keyword>
<dbReference type="Gene3D" id="1.10.1370.10">
    <property type="entry name" value="Neurolysin, domain 3"/>
    <property type="match status" value="1"/>
</dbReference>
<reference evidence="12 13" key="1">
    <citation type="submission" date="2022-02" db="EMBL/GenBank/DDBJ databases">
        <title>Genome analysis of Beneficial Microorganisms for Coral consortium from Pocillopora damicornis.</title>
        <authorList>
            <person name="Rosado P.M."/>
            <person name="Cardoso P.M."/>
            <person name="Rosado J.G."/>
            <person name="Schultz J."/>
            <person name="Rocha U."/>
            <person name="Costa T.K."/>
            <person name="Peixoto R.S."/>
        </authorList>
    </citation>
    <scope>NUCLEOTIDE SEQUENCE [LARGE SCALE GENOMIC DNA]</scope>
    <source>
        <strain evidence="12 13">BMC5</strain>
    </source>
</reference>
<dbReference type="Gene3D" id="1.20.1050.40">
    <property type="entry name" value="Endopeptidase. Chain P, domain 1"/>
    <property type="match status" value="1"/>
</dbReference>
<dbReference type="CDD" id="cd06456">
    <property type="entry name" value="M3A_DCP"/>
    <property type="match status" value="1"/>
</dbReference>
<keyword evidence="13" id="KW-1185">Reference proteome</keyword>
<evidence type="ECO:0000256" key="3">
    <source>
        <dbReference type="ARBA" id="ARBA00022723"/>
    </source>
</evidence>
<keyword evidence="3 9" id="KW-0479">Metal-binding</keyword>